<keyword evidence="1" id="KW-0812">Transmembrane</keyword>
<feature type="transmembrane region" description="Helical" evidence="1">
    <location>
        <begin position="467"/>
        <end position="491"/>
    </location>
</feature>
<name>A0A813E274_POLGL</name>
<dbReference type="Proteomes" id="UP000654075">
    <property type="component" value="Unassembled WGS sequence"/>
</dbReference>
<protein>
    <submittedName>
        <fullName evidence="2">Uncharacterized protein</fullName>
    </submittedName>
</protein>
<keyword evidence="1" id="KW-1133">Transmembrane helix</keyword>
<feature type="transmembrane region" description="Helical" evidence="1">
    <location>
        <begin position="103"/>
        <end position="127"/>
    </location>
</feature>
<dbReference type="OrthoDB" id="415169at2759"/>
<sequence length="864" mass="92548">MELGAAGYAAAGAASAAGAGMGLFGYNRGNYMMDQKLHFSRFTAGHTYAMAQTAQYREDITMLTALTTGRMDLYHGIAGMTATILTAIYCPGRLGLHTPAPPAWLMGLAMVNIAGCYIWLGLTMWMAMHASLRADSAAVHMLTRFVRLPVPSQGMLDRARKFLSAYEEQPLREVLRVPFFRHQGKGKGAGGNNEDMDMDPDALGRTRHGNDVPAWFLKEKAIDQGEAFESMMPLAAQGTAPEHFEVYREIQNEWWPYDVHARLSIFLAFMHLSHCWCFMMLAHQLTETRAFFVGGAVVIPFFVLQQIILTLDIMPSQVSIPLHRLGPFAQLFAYPAVCIEYRRYYDADVAFIGYILVYLAYACQLIYTIQLLIICAPDYGSPPEMAEVPSSSWWPSAWRLPRAFKHATHLVAPPRNLEPGQTDLAGEMRAAAKGGATATTGQLTAESAEGKRRDVHRALGKHGESPAWFNVKAGLIALIVAWCFLIAGFTIEIMNAGTTHPSLLNGPGVPNNLRDPRYRPAKVGYTEPTEVGTGGALYGPARGVEGAERRLSELGSNVESEILSALPRHDLAEKLRSLLPYLNELATSDSRIGGGVTQTAAVSMIPAAAQAMLTGAASAQAVVQWPALFEPRLLACGHAAAHSEGKIALALSHHGRGAIISTAASHVGAKELPAMTTPFSLVGTFGHGPLVAATWDEAGLLLAAATGAVLECPGSGPTDGLWQCRPALAAKLPIGNSKPFRGAVALSRAPLRAAIAFPGESAVTLFSHSGEPSDLWLLAGEVRTRASAWSVAFSSAAKELFLASVDGAIAKLNIDAGNMEEAAAPLGGLEKHHWQAACPLHSGGIARLALVQEAGSREASLFLS</sequence>
<feature type="transmembrane region" description="Helical" evidence="1">
    <location>
        <begin position="290"/>
        <end position="309"/>
    </location>
</feature>
<dbReference type="EMBL" id="CAJNNV010007114">
    <property type="protein sequence ID" value="CAE8594499.1"/>
    <property type="molecule type" value="Genomic_DNA"/>
</dbReference>
<reference evidence="2" key="1">
    <citation type="submission" date="2021-02" db="EMBL/GenBank/DDBJ databases">
        <authorList>
            <person name="Dougan E. K."/>
            <person name="Rhodes N."/>
            <person name="Thang M."/>
            <person name="Chan C."/>
        </authorList>
    </citation>
    <scope>NUCLEOTIDE SEQUENCE</scope>
</reference>
<feature type="transmembrane region" description="Helical" evidence="1">
    <location>
        <begin position="73"/>
        <end position="91"/>
    </location>
</feature>
<gene>
    <name evidence="2" type="ORF">PGLA1383_LOCUS13041</name>
</gene>
<evidence type="ECO:0000313" key="3">
    <source>
        <dbReference type="Proteomes" id="UP000654075"/>
    </source>
</evidence>
<evidence type="ECO:0000313" key="2">
    <source>
        <dbReference type="EMBL" id="CAE8594499.1"/>
    </source>
</evidence>
<keyword evidence="1" id="KW-0472">Membrane</keyword>
<feature type="transmembrane region" description="Helical" evidence="1">
    <location>
        <begin position="351"/>
        <end position="375"/>
    </location>
</feature>
<accession>A0A813E274</accession>
<organism evidence="2 3">
    <name type="scientific">Polarella glacialis</name>
    <name type="common">Dinoflagellate</name>
    <dbReference type="NCBI Taxonomy" id="89957"/>
    <lineage>
        <taxon>Eukaryota</taxon>
        <taxon>Sar</taxon>
        <taxon>Alveolata</taxon>
        <taxon>Dinophyceae</taxon>
        <taxon>Suessiales</taxon>
        <taxon>Suessiaceae</taxon>
        <taxon>Polarella</taxon>
    </lineage>
</organism>
<dbReference type="AlphaFoldDB" id="A0A813E274"/>
<keyword evidence="3" id="KW-1185">Reference proteome</keyword>
<evidence type="ECO:0000256" key="1">
    <source>
        <dbReference type="SAM" id="Phobius"/>
    </source>
</evidence>
<comment type="caution">
    <text evidence="2">The sequence shown here is derived from an EMBL/GenBank/DDBJ whole genome shotgun (WGS) entry which is preliminary data.</text>
</comment>
<proteinExistence type="predicted"/>